<proteinExistence type="inferred from homology"/>
<dbReference type="Gene3D" id="3.40.50.1700">
    <property type="entry name" value="Glycoside hydrolase family 3 C-terminal domain"/>
    <property type="match status" value="1"/>
</dbReference>
<organism evidence="9 10">
    <name type="scientific">Syncephalastrum racemosum</name>
    <name type="common">Filamentous fungus</name>
    <dbReference type="NCBI Taxonomy" id="13706"/>
    <lineage>
        <taxon>Eukaryota</taxon>
        <taxon>Fungi</taxon>
        <taxon>Fungi incertae sedis</taxon>
        <taxon>Mucoromycota</taxon>
        <taxon>Mucoromycotina</taxon>
        <taxon>Mucoromycetes</taxon>
        <taxon>Mucorales</taxon>
        <taxon>Syncephalastraceae</taxon>
        <taxon>Syncephalastrum</taxon>
    </lineage>
</organism>
<dbReference type="Pfam" id="PF00933">
    <property type="entry name" value="Glyco_hydro_3"/>
    <property type="match status" value="1"/>
</dbReference>
<evidence type="ECO:0000313" key="9">
    <source>
        <dbReference type="EMBL" id="ORY97392.1"/>
    </source>
</evidence>
<dbReference type="Pfam" id="PF14310">
    <property type="entry name" value="Fn3-like"/>
    <property type="match status" value="1"/>
</dbReference>
<dbReference type="InterPro" id="IPR013783">
    <property type="entry name" value="Ig-like_fold"/>
</dbReference>
<dbReference type="PANTHER" id="PTHR30620">
    <property type="entry name" value="PERIPLASMIC BETA-GLUCOSIDASE-RELATED"/>
    <property type="match status" value="1"/>
</dbReference>
<dbReference type="InterPro" id="IPR051915">
    <property type="entry name" value="Cellulose_Degrad_GH3"/>
</dbReference>
<dbReference type="STRING" id="13706.A0A1X2HER6"/>
<dbReference type="InterPro" id="IPR017853">
    <property type="entry name" value="GH"/>
</dbReference>
<feature type="signal peptide" evidence="7">
    <location>
        <begin position="1"/>
        <end position="26"/>
    </location>
</feature>
<evidence type="ECO:0000256" key="3">
    <source>
        <dbReference type="ARBA" id="ARBA00012744"/>
    </source>
</evidence>
<evidence type="ECO:0000256" key="4">
    <source>
        <dbReference type="ARBA" id="ARBA00022729"/>
    </source>
</evidence>
<accession>A0A1X2HER6</accession>
<comment type="caution">
    <text evidence="9">The sequence shown here is derived from an EMBL/GenBank/DDBJ whole genome shotgun (WGS) entry which is preliminary data.</text>
</comment>
<evidence type="ECO:0000256" key="1">
    <source>
        <dbReference type="ARBA" id="ARBA00000448"/>
    </source>
</evidence>
<feature type="chain" id="PRO_5013049725" description="beta-glucosidase" evidence="7">
    <location>
        <begin position="27"/>
        <end position="771"/>
    </location>
</feature>
<name>A0A1X2HER6_SYNRA</name>
<dbReference type="Pfam" id="PF01915">
    <property type="entry name" value="Glyco_hydro_3_C"/>
    <property type="match status" value="1"/>
</dbReference>
<dbReference type="GO" id="GO:0008422">
    <property type="term" value="F:beta-glucosidase activity"/>
    <property type="evidence" value="ECO:0007669"/>
    <property type="project" value="UniProtKB-EC"/>
</dbReference>
<dbReference type="Gene3D" id="3.20.20.300">
    <property type="entry name" value="Glycoside hydrolase, family 3, N-terminal domain"/>
    <property type="match status" value="1"/>
</dbReference>
<feature type="domain" description="Fibronectin type III-like" evidence="8">
    <location>
        <begin position="695"/>
        <end position="765"/>
    </location>
</feature>
<dbReference type="InterPro" id="IPR036881">
    <property type="entry name" value="Glyco_hydro_3_C_sf"/>
</dbReference>
<dbReference type="SMART" id="SM01217">
    <property type="entry name" value="Fn3_like"/>
    <property type="match status" value="1"/>
</dbReference>
<dbReference type="SUPFAM" id="SSF51445">
    <property type="entry name" value="(Trans)glycosidases"/>
    <property type="match status" value="1"/>
</dbReference>
<dbReference type="Proteomes" id="UP000242180">
    <property type="component" value="Unassembled WGS sequence"/>
</dbReference>
<dbReference type="EMBL" id="MCGN01000004">
    <property type="protein sequence ID" value="ORY97392.1"/>
    <property type="molecule type" value="Genomic_DNA"/>
</dbReference>
<comment type="catalytic activity">
    <reaction evidence="1">
        <text>Hydrolysis of terminal, non-reducing beta-D-glucosyl residues with release of beta-D-glucose.</text>
        <dbReference type="EC" id="3.2.1.21"/>
    </reaction>
</comment>
<dbReference type="EC" id="3.2.1.21" evidence="3"/>
<keyword evidence="4 7" id="KW-0732">Signal</keyword>
<dbReference type="PRINTS" id="PR00133">
    <property type="entry name" value="GLHYDRLASE3"/>
</dbReference>
<dbReference type="PANTHER" id="PTHR30620:SF16">
    <property type="entry name" value="LYSOSOMAL BETA GLUCOSIDASE"/>
    <property type="match status" value="1"/>
</dbReference>
<dbReference type="AlphaFoldDB" id="A0A1X2HER6"/>
<dbReference type="InterPro" id="IPR002772">
    <property type="entry name" value="Glyco_hydro_3_C"/>
</dbReference>
<protein>
    <recommendedName>
        <fullName evidence="3">beta-glucosidase</fullName>
        <ecNumber evidence="3">3.2.1.21</ecNumber>
    </recommendedName>
</protein>
<dbReference type="InterPro" id="IPR026891">
    <property type="entry name" value="Fn3-like"/>
</dbReference>
<dbReference type="InParanoid" id="A0A1X2HER6"/>
<evidence type="ECO:0000256" key="2">
    <source>
        <dbReference type="ARBA" id="ARBA00005336"/>
    </source>
</evidence>
<reference evidence="9 10" key="1">
    <citation type="submission" date="2016-07" db="EMBL/GenBank/DDBJ databases">
        <title>Pervasive Adenine N6-methylation of Active Genes in Fungi.</title>
        <authorList>
            <consortium name="DOE Joint Genome Institute"/>
            <person name="Mondo S.J."/>
            <person name="Dannebaum R.O."/>
            <person name="Kuo R.C."/>
            <person name="Labutti K."/>
            <person name="Haridas S."/>
            <person name="Kuo A."/>
            <person name="Salamov A."/>
            <person name="Ahrendt S.R."/>
            <person name="Lipzen A."/>
            <person name="Sullivan W."/>
            <person name="Andreopoulos W.B."/>
            <person name="Clum A."/>
            <person name="Lindquist E."/>
            <person name="Daum C."/>
            <person name="Ramamoorthy G.K."/>
            <person name="Gryganskyi A."/>
            <person name="Culley D."/>
            <person name="Magnuson J.K."/>
            <person name="James T.Y."/>
            <person name="O'Malley M.A."/>
            <person name="Stajich J.E."/>
            <person name="Spatafora J.W."/>
            <person name="Visel A."/>
            <person name="Grigoriev I.V."/>
        </authorList>
    </citation>
    <scope>NUCLEOTIDE SEQUENCE [LARGE SCALE GENOMIC DNA]</scope>
    <source>
        <strain evidence="9 10">NRRL 2496</strain>
    </source>
</reference>
<dbReference type="InterPro" id="IPR036962">
    <property type="entry name" value="Glyco_hydro_3_N_sf"/>
</dbReference>
<dbReference type="InterPro" id="IPR001764">
    <property type="entry name" value="Glyco_hydro_3_N"/>
</dbReference>
<dbReference type="OrthoDB" id="416222at2759"/>
<evidence type="ECO:0000256" key="6">
    <source>
        <dbReference type="ARBA" id="ARBA00023295"/>
    </source>
</evidence>
<comment type="similarity">
    <text evidence="2">Belongs to the glycosyl hydrolase 3 family.</text>
</comment>
<dbReference type="GO" id="GO:0009251">
    <property type="term" value="P:glucan catabolic process"/>
    <property type="evidence" value="ECO:0007669"/>
    <property type="project" value="TreeGrafter"/>
</dbReference>
<sequence>MRTTGLITACSSLVATLFMTSHLVAAQELPYGTLRAEEYDRPTDFDADIVDMVSRMTLEEKIGQMTQINQDLVLNTDGSLNETAVQYYAENYYVGSYLNQLARDGKNYDHMDYARIIERIQEITLNVNSTYKIPIIYGLDHIHGAHYVANSTIFPHGINLGATFNPKLAYDSASITALETRASNVQWTFAPVLDIPVSKQWSRVFENFGEDPYMSSAMGVAAVRGYQGKYKSDRTKVAASMKHFIAYGAPYSGQDRDTTVASDRMINDMFVPGFKAAIDAGVATTMESYIDVNGEPVVASHKYLQELLREKLQFKGMLVTDWAEIENLYTTHKVAASHKDAVRLSIGSTSVDMSMVPEDVIFFDSLKELVAEGTIPESRIDESTLRLMQLKKDLGLLEPDGWRVDRTLQEKVLAPESIETAVQISRESVTLLKNEDNALPLQPGQRVLVVGPSADNLAHLAGGWTIYWQGSDEQFYGRGISIMDGLRAAAPEDTEITYMPGFSIEGEDINLDEVLEAADEYDTIVACVGERVYSEASCLTSALQTAPGDIHDTYLARGQIDAIDALSKTGKPLVTVLVEGRPRALDTIPDRSQALVQTYLPGPWGGQGIAEVLFGQANPSGRLPYTYPKHVGDINLNYWRQANDVYDPLFEFGHGLSYSTFDYSNLTVSQTTLSDDSPVEVELTVTNAGPMDGQHTVLMFVQQPVRRTTPPAKLLKGFNKVDLKQGESSMMRFTVTTDMFRYTGLDGNPNTLDTGAVMVMVGDNVVDLEIV</sequence>
<keyword evidence="6 9" id="KW-0326">Glycosidase</keyword>
<evidence type="ECO:0000256" key="7">
    <source>
        <dbReference type="SAM" id="SignalP"/>
    </source>
</evidence>
<dbReference type="OMA" id="PMWVNAE"/>
<evidence type="ECO:0000313" key="10">
    <source>
        <dbReference type="Proteomes" id="UP000242180"/>
    </source>
</evidence>
<dbReference type="Gene3D" id="2.60.40.10">
    <property type="entry name" value="Immunoglobulins"/>
    <property type="match status" value="1"/>
</dbReference>
<keyword evidence="5" id="KW-0378">Hydrolase</keyword>
<gene>
    <name evidence="9" type="ORF">BCR43DRAFT_545614</name>
</gene>
<dbReference type="SUPFAM" id="SSF52279">
    <property type="entry name" value="Beta-D-glucan exohydrolase, C-terminal domain"/>
    <property type="match status" value="1"/>
</dbReference>
<evidence type="ECO:0000259" key="8">
    <source>
        <dbReference type="SMART" id="SM01217"/>
    </source>
</evidence>
<keyword evidence="10" id="KW-1185">Reference proteome</keyword>
<dbReference type="FunFam" id="3.20.20.300:FF:000007">
    <property type="entry name" value="Lysosomal beta glucosidase"/>
    <property type="match status" value="1"/>
</dbReference>
<evidence type="ECO:0000256" key="5">
    <source>
        <dbReference type="ARBA" id="ARBA00022801"/>
    </source>
</evidence>